<evidence type="ECO:0000256" key="3">
    <source>
        <dbReference type="ARBA" id="ARBA00013165"/>
    </source>
</evidence>
<evidence type="ECO:0000259" key="13">
    <source>
        <dbReference type="Pfam" id="PF00133"/>
    </source>
</evidence>
<dbReference type="InterPro" id="IPR002301">
    <property type="entry name" value="Ile-tRNA-ligase"/>
</dbReference>
<dbReference type="GO" id="GO:0002161">
    <property type="term" value="F:aminoacyl-tRNA deacylase activity"/>
    <property type="evidence" value="ECO:0007669"/>
    <property type="project" value="InterPro"/>
</dbReference>
<dbReference type="SUPFAM" id="SSF50677">
    <property type="entry name" value="ValRS/IleRS/LeuRS editing domain"/>
    <property type="match status" value="1"/>
</dbReference>
<protein>
    <recommendedName>
        <fullName evidence="12">Isoleucine--tRNA ligase, cytoplasmic</fullName>
        <ecNumber evidence="3">6.1.1.5</ecNumber>
    </recommendedName>
    <alternativeName>
        <fullName evidence="10">Isoleucyl-tRNA synthetase</fullName>
    </alternativeName>
</protein>
<dbReference type="Proteomes" id="UP000270296">
    <property type="component" value="Unassembled WGS sequence"/>
</dbReference>
<dbReference type="InterPro" id="IPR009080">
    <property type="entry name" value="tRNAsynth_Ia_anticodon-bd"/>
</dbReference>
<evidence type="ECO:0000256" key="10">
    <source>
        <dbReference type="ARBA" id="ARBA00032665"/>
    </source>
</evidence>
<dbReference type="GO" id="GO:0000049">
    <property type="term" value="F:tRNA binding"/>
    <property type="evidence" value="ECO:0007669"/>
    <property type="project" value="InterPro"/>
</dbReference>
<dbReference type="InterPro" id="IPR009008">
    <property type="entry name" value="Val/Leu/Ile-tRNA-synth_edit"/>
</dbReference>
<evidence type="ECO:0000256" key="11">
    <source>
        <dbReference type="ARBA" id="ARBA00048359"/>
    </source>
</evidence>
<feature type="domain" description="Aminoacyl-tRNA synthetase class Ia" evidence="13">
    <location>
        <begin position="37"/>
        <end position="311"/>
    </location>
</feature>
<dbReference type="Pfam" id="PF19302">
    <property type="entry name" value="DUF5915"/>
    <property type="match status" value="1"/>
</dbReference>
<dbReference type="SUPFAM" id="SSF52374">
    <property type="entry name" value="Nucleotidylyl transferase"/>
    <property type="match status" value="1"/>
</dbReference>
<dbReference type="FunFam" id="3.40.50.620:FF:000050">
    <property type="entry name" value="Isoleucyl-tRNA synthetase,cytoplasmic"/>
    <property type="match status" value="1"/>
</dbReference>
<dbReference type="AlphaFoldDB" id="A0A183IW48"/>
<dbReference type="InterPro" id="IPR002300">
    <property type="entry name" value="aa-tRNA-synth_Ia"/>
</dbReference>
<dbReference type="GO" id="GO:0005524">
    <property type="term" value="F:ATP binding"/>
    <property type="evidence" value="ECO:0007669"/>
    <property type="project" value="UniProtKB-KW"/>
</dbReference>
<evidence type="ECO:0000256" key="4">
    <source>
        <dbReference type="ARBA" id="ARBA00022490"/>
    </source>
</evidence>
<comment type="subcellular location">
    <subcellularLocation>
        <location evidence="1">Cytoplasm</location>
    </subcellularLocation>
</comment>
<dbReference type="SUPFAM" id="SSF47323">
    <property type="entry name" value="Anticodon-binding domain of a subclass of class I aminoacyl-tRNA synthetases"/>
    <property type="match status" value="1"/>
</dbReference>
<dbReference type="Gene3D" id="3.40.50.620">
    <property type="entry name" value="HUPs"/>
    <property type="match status" value="1"/>
</dbReference>
<evidence type="ECO:0000256" key="5">
    <source>
        <dbReference type="ARBA" id="ARBA00022598"/>
    </source>
</evidence>
<dbReference type="PANTHER" id="PTHR42780:SF1">
    <property type="entry name" value="ISOLEUCINE--TRNA LIGASE, CYTOPLASMIC"/>
    <property type="match status" value="1"/>
</dbReference>
<keyword evidence="6" id="KW-0547">Nucleotide-binding</keyword>
<dbReference type="GO" id="GO:0006428">
    <property type="term" value="P:isoleucyl-tRNA aminoacylation"/>
    <property type="evidence" value="ECO:0007669"/>
    <property type="project" value="InterPro"/>
</dbReference>
<dbReference type="EMBL" id="UZAM01010994">
    <property type="protein sequence ID" value="VDP14479.1"/>
    <property type="molecule type" value="Genomic_DNA"/>
</dbReference>
<keyword evidence="16" id="KW-1185">Reference proteome</keyword>
<dbReference type="FunFam" id="1.10.730.10:FF:000004">
    <property type="entry name" value="Isoleucyl-tRNA synthetase, cytoplasmic"/>
    <property type="match status" value="1"/>
</dbReference>
<dbReference type="InterPro" id="IPR033709">
    <property type="entry name" value="Anticodon_Ile_ABEc"/>
</dbReference>
<feature type="domain" description="Methionyl/Valyl/Leucyl/Isoleucyl-tRNA synthetase anticodon-binding" evidence="14">
    <location>
        <begin position="366"/>
        <end position="521"/>
    </location>
</feature>
<dbReference type="InterPro" id="IPR014729">
    <property type="entry name" value="Rossmann-like_a/b/a_fold"/>
</dbReference>
<organism evidence="17">
    <name type="scientific">Soboliphyme baturini</name>
    <dbReference type="NCBI Taxonomy" id="241478"/>
    <lineage>
        <taxon>Eukaryota</taxon>
        <taxon>Metazoa</taxon>
        <taxon>Ecdysozoa</taxon>
        <taxon>Nematoda</taxon>
        <taxon>Enoplea</taxon>
        <taxon>Dorylaimia</taxon>
        <taxon>Dioctophymatida</taxon>
        <taxon>Dioctophymatoidea</taxon>
        <taxon>Soboliphymatidae</taxon>
        <taxon>Soboliphyme</taxon>
    </lineage>
</organism>
<evidence type="ECO:0000313" key="17">
    <source>
        <dbReference type="WBParaSite" id="SBAD_0000813801-mRNA-1"/>
    </source>
</evidence>
<evidence type="ECO:0000313" key="16">
    <source>
        <dbReference type="Proteomes" id="UP000270296"/>
    </source>
</evidence>
<dbReference type="CDD" id="cd00818">
    <property type="entry name" value="IleRS_core"/>
    <property type="match status" value="1"/>
</dbReference>
<comment type="catalytic activity">
    <reaction evidence="11">
        <text>tRNA(Ile) + L-isoleucine + ATP = L-isoleucyl-tRNA(Ile) + AMP + diphosphate</text>
        <dbReference type="Rhea" id="RHEA:11060"/>
        <dbReference type="Rhea" id="RHEA-COMP:9666"/>
        <dbReference type="Rhea" id="RHEA-COMP:9695"/>
        <dbReference type="ChEBI" id="CHEBI:30616"/>
        <dbReference type="ChEBI" id="CHEBI:33019"/>
        <dbReference type="ChEBI" id="CHEBI:58045"/>
        <dbReference type="ChEBI" id="CHEBI:78442"/>
        <dbReference type="ChEBI" id="CHEBI:78528"/>
        <dbReference type="ChEBI" id="CHEBI:456215"/>
        <dbReference type="EC" id="6.1.1.5"/>
    </reaction>
</comment>
<dbReference type="PRINTS" id="PR00984">
    <property type="entry name" value="TRNASYNTHILE"/>
</dbReference>
<reference evidence="17" key="1">
    <citation type="submission" date="2016-06" db="UniProtKB">
        <authorList>
            <consortium name="WormBaseParasite"/>
        </authorList>
    </citation>
    <scope>IDENTIFICATION</scope>
</reference>
<evidence type="ECO:0000256" key="6">
    <source>
        <dbReference type="ARBA" id="ARBA00022741"/>
    </source>
</evidence>
<dbReference type="GO" id="GO:0005737">
    <property type="term" value="C:cytoplasm"/>
    <property type="evidence" value="ECO:0007669"/>
    <property type="project" value="UniProtKB-SubCell"/>
</dbReference>
<sequence length="847" mass="97188">MYDCTEDDNRVCLANGIITKEMDPICPVDETGKFTSEVSDFQGMYVKDADKQIMKHLKAAGRLVHQSTITHSYPFCWRSDTPLIYKAVNSWFVRVEMMVEKLLEYNSKTYWVPDFVKEKRFANWLRDARDWAISRNRFWGTPIPLWISDDGDEVVCVGSLEELQELTGVAVNDLHRENVDSLTIPSACGKGVLHRTPEVFDCWFESGSMPYAEQHYPFEHMREFEINFPADFIAEGIDQTRGWFYTLLVLSTALFGKPPFKNVIVSGLVLAADGSKMSKRKKNYPDPVEVVNRFGADAVRLYLINSPVVRGEFLRFREEGVRDILKDVLIPWFNAYRFLVQNVQMYEKEEHTKFTAKLVISDNLMDRWIMSFTHSLVAFVRQEMEAYRLYTVVPRLLRYVDILTNWYVRMNRKRLKGDTGPNDRLESLETLTHVLIILVRLMAPLTPFLAETMWQNLKFLLDENTDLSPEESVHYLMLPLSNAELIDPPCERRVSNMQKIIELARVIRDRKAIPVKYPLKEIVVVHSDAEVLADAEYLKNYILEEVNVHSLTTSNDLNKWGVRVVVEPNYAILGKRLKKDMNMSAEELAVFEESKVMNVCGYEISYDEDVKVRYVLSGNDNSGSTYEPGCNSGLTVLLNMSTDKDMQDEGFAREIVSRIQKLRKKASVAAPFENDQNVLKILNGWSSFIEQNLKQPFVLKLPQSDNRNVIIIQEDVDIKGVKLSGGLFCPSVRVRSQDGKELIVLLENPVGSRLLRFDQLVSEVNRDSSCTQPVKKDDVKSLSGATIYIDAEVSQKAPALEQFDWLNVVVEYPDSVSVHANVVLLQKRVGSWLEDIIFQVGMFCKII</sequence>
<keyword evidence="7" id="KW-0067">ATP-binding</keyword>
<evidence type="ECO:0000256" key="2">
    <source>
        <dbReference type="ARBA" id="ARBA00005594"/>
    </source>
</evidence>
<name>A0A183IW48_9BILA</name>
<proteinExistence type="inferred from homology"/>
<evidence type="ECO:0000256" key="12">
    <source>
        <dbReference type="ARBA" id="ARBA00069879"/>
    </source>
</evidence>
<gene>
    <name evidence="15" type="ORF">SBAD_LOCUS7845</name>
</gene>
<evidence type="ECO:0000256" key="7">
    <source>
        <dbReference type="ARBA" id="ARBA00022840"/>
    </source>
</evidence>
<evidence type="ECO:0000313" key="15">
    <source>
        <dbReference type="EMBL" id="VDP14479.1"/>
    </source>
</evidence>
<reference evidence="15 16" key="2">
    <citation type="submission" date="2018-11" db="EMBL/GenBank/DDBJ databases">
        <authorList>
            <consortium name="Pathogen Informatics"/>
        </authorList>
    </citation>
    <scope>NUCLEOTIDE SEQUENCE [LARGE SCALE GENOMIC DNA]</scope>
</reference>
<dbReference type="WBParaSite" id="SBAD_0000813801-mRNA-1">
    <property type="protein sequence ID" value="SBAD_0000813801-mRNA-1"/>
    <property type="gene ID" value="SBAD_0000813801"/>
</dbReference>
<dbReference type="CDD" id="cd07961">
    <property type="entry name" value="Anticodon_Ia_Ile_ABEc"/>
    <property type="match status" value="1"/>
</dbReference>
<dbReference type="GO" id="GO:0004822">
    <property type="term" value="F:isoleucine-tRNA ligase activity"/>
    <property type="evidence" value="ECO:0007669"/>
    <property type="project" value="UniProtKB-EC"/>
</dbReference>
<dbReference type="InterPro" id="IPR013155">
    <property type="entry name" value="M/V/L/I-tRNA-synth_anticd-bd"/>
</dbReference>
<keyword evidence="9" id="KW-0030">Aminoacyl-tRNA synthetase</keyword>
<dbReference type="Pfam" id="PF00133">
    <property type="entry name" value="tRNA-synt_1"/>
    <property type="match status" value="1"/>
</dbReference>
<dbReference type="EC" id="6.1.1.5" evidence="3"/>
<keyword evidence="5" id="KW-0436">Ligase</keyword>
<dbReference type="Pfam" id="PF08264">
    <property type="entry name" value="Anticodon_1"/>
    <property type="match status" value="1"/>
</dbReference>
<evidence type="ECO:0000256" key="9">
    <source>
        <dbReference type="ARBA" id="ARBA00023146"/>
    </source>
</evidence>
<keyword evidence="4" id="KW-0963">Cytoplasm</keyword>
<dbReference type="InterPro" id="IPR023586">
    <property type="entry name" value="Ile-tRNA-ligase_type2"/>
</dbReference>
<evidence type="ECO:0000259" key="14">
    <source>
        <dbReference type="Pfam" id="PF08264"/>
    </source>
</evidence>
<dbReference type="Gene3D" id="1.10.730.10">
    <property type="entry name" value="Isoleucyl-tRNA Synthetase, Domain 1"/>
    <property type="match status" value="1"/>
</dbReference>
<dbReference type="PANTHER" id="PTHR42780">
    <property type="entry name" value="SOLEUCYL-TRNA SYNTHETASE"/>
    <property type="match status" value="1"/>
</dbReference>
<comment type="similarity">
    <text evidence="2">Belongs to the class-I aminoacyl-tRNA synthetase family.</text>
</comment>
<dbReference type="OrthoDB" id="1706657at2759"/>
<evidence type="ECO:0000256" key="8">
    <source>
        <dbReference type="ARBA" id="ARBA00022917"/>
    </source>
</evidence>
<evidence type="ECO:0000256" key="1">
    <source>
        <dbReference type="ARBA" id="ARBA00004496"/>
    </source>
</evidence>
<accession>A0A183IW48</accession>
<keyword evidence="8" id="KW-0648">Protein biosynthesis</keyword>